<dbReference type="SUPFAM" id="SSF54593">
    <property type="entry name" value="Glyoxalase/Bleomycin resistance protein/Dihydroxybiphenyl dioxygenase"/>
    <property type="match status" value="2"/>
</dbReference>
<dbReference type="InterPro" id="IPR041581">
    <property type="entry name" value="Glyoxalase_6"/>
</dbReference>
<reference evidence="2 3" key="1">
    <citation type="submission" date="2019-03" db="EMBL/GenBank/DDBJ databases">
        <title>Draft genome sequences of novel Actinobacteria.</title>
        <authorList>
            <person name="Sahin N."/>
            <person name="Ay H."/>
            <person name="Saygin H."/>
        </authorList>
    </citation>
    <scope>NUCLEOTIDE SEQUENCE [LARGE SCALE GENOMIC DNA]</scope>
    <source>
        <strain evidence="2 3">DSM 41900</strain>
    </source>
</reference>
<dbReference type="Gene3D" id="3.10.180.10">
    <property type="entry name" value="2,3-Dihydroxybiphenyl 1,2-Dioxygenase, domain 1"/>
    <property type="match status" value="2"/>
</dbReference>
<evidence type="ECO:0000313" key="2">
    <source>
        <dbReference type="EMBL" id="TDC66616.1"/>
    </source>
</evidence>
<dbReference type="EMBL" id="SMKI01000446">
    <property type="protein sequence ID" value="TDC66616.1"/>
    <property type="molecule type" value="Genomic_DNA"/>
</dbReference>
<dbReference type="InterPro" id="IPR052164">
    <property type="entry name" value="Anthracycline_SecMetBiosynth"/>
</dbReference>
<evidence type="ECO:0000259" key="1">
    <source>
        <dbReference type="PROSITE" id="PS51819"/>
    </source>
</evidence>
<organism evidence="2 3">
    <name type="scientific">Streptomyces hainanensis</name>
    <dbReference type="NCBI Taxonomy" id="402648"/>
    <lineage>
        <taxon>Bacteria</taxon>
        <taxon>Bacillati</taxon>
        <taxon>Actinomycetota</taxon>
        <taxon>Actinomycetes</taxon>
        <taxon>Kitasatosporales</taxon>
        <taxon>Streptomycetaceae</taxon>
        <taxon>Streptomyces</taxon>
    </lineage>
</organism>
<dbReference type="Pfam" id="PF18029">
    <property type="entry name" value="Glyoxalase_6"/>
    <property type="match status" value="1"/>
</dbReference>
<dbReference type="PROSITE" id="PS51819">
    <property type="entry name" value="VOC"/>
    <property type="match status" value="1"/>
</dbReference>
<comment type="caution">
    <text evidence="2">The sequence shown here is derived from an EMBL/GenBank/DDBJ whole genome shotgun (WGS) entry which is preliminary data.</text>
</comment>
<sequence>MTNTPSPPVPGTHRWVSLMVHDLVASRRFYGGLFGWEFDEGPSPLGAYVRALREGHPVAGLGEMAGEMAGGLRRVTAWLPYIATNDADATAALIRECGGTVAVGPLDVDQVGRLGIAADIGGAAFGIWEGGPRRSGRYHGVEGAVSWNELFAVETSGVGKFYERVFGYDVGPEPAQPPGSDFLTLRLGSRPVAGIRGAAGALPRDRGPHWLTYFSVVDLDDTLERVVALGGRRLTEPESSPFGVWARASDPEGAPFAVIVPTKPSGD</sequence>
<feature type="domain" description="VOC" evidence="1">
    <location>
        <begin position="11"/>
        <end position="130"/>
    </location>
</feature>
<dbReference type="AlphaFoldDB" id="A0A4R4STX4"/>
<dbReference type="CDD" id="cd07247">
    <property type="entry name" value="SgaA_N_like"/>
    <property type="match status" value="2"/>
</dbReference>
<dbReference type="PANTHER" id="PTHR33993">
    <property type="entry name" value="GLYOXALASE-RELATED"/>
    <property type="match status" value="1"/>
</dbReference>
<proteinExistence type="predicted"/>
<dbReference type="PANTHER" id="PTHR33993:SF10">
    <property type="entry name" value="CONSERVED PROTEIN"/>
    <property type="match status" value="1"/>
</dbReference>
<dbReference type="Proteomes" id="UP000295345">
    <property type="component" value="Unassembled WGS sequence"/>
</dbReference>
<accession>A0A4R4STX4</accession>
<protein>
    <submittedName>
        <fullName evidence="2">VOC family protein</fullName>
    </submittedName>
</protein>
<dbReference type="OrthoDB" id="9793039at2"/>
<keyword evidence="3" id="KW-1185">Reference proteome</keyword>
<gene>
    <name evidence="2" type="ORF">E1283_29620</name>
</gene>
<dbReference type="InterPro" id="IPR037523">
    <property type="entry name" value="VOC_core"/>
</dbReference>
<name>A0A4R4STX4_9ACTN</name>
<evidence type="ECO:0000313" key="3">
    <source>
        <dbReference type="Proteomes" id="UP000295345"/>
    </source>
</evidence>
<dbReference type="InterPro" id="IPR029068">
    <property type="entry name" value="Glyas_Bleomycin-R_OHBP_Dase"/>
</dbReference>